<feature type="compositionally biased region" description="Acidic residues" evidence="2">
    <location>
        <begin position="81"/>
        <end position="91"/>
    </location>
</feature>
<keyword evidence="1" id="KW-0175">Coiled coil</keyword>
<keyword evidence="4" id="KW-1185">Reference proteome</keyword>
<dbReference type="EMBL" id="JAKELL010000013">
    <property type="protein sequence ID" value="KAH8994867.1"/>
    <property type="molecule type" value="Genomic_DNA"/>
</dbReference>
<reference evidence="3" key="1">
    <citation type="submission" date="2022-01" db="EMBL/GenBank/DDBJ databases">
        <title>Comparative genomics reveals a dynamic genome evolution in the ectomycorrhizal milk-cap (Lactarius) mushrooms.</title>
        <authorList>
            <consortium name="DOE Joint Genome Institute"/>
            <person name="Lebreton A."/>
            <person name="Tang N."/>
            <person name="Kuo A."/>
            <person name="LaButti K."/>
            <person name="Drula E."/>
            <person name="Barry K."/>
            <person name="Clum A."/>
            <person name="Lipzen A."/>
            <person name="Mousain D."/>
            <person name="Ng V."/>
            <person name="Wang R."/>
            <person name="Wang X."/>
            <person name="Dai Y."/>
            <person name="Henrissat B."/>
            <person name="Grigoriev I.V."/>
            <person name="Guerin-Laguette A."/>
            <person name="Yu F."/>
            <person name="Martin F.M."/>
        </authorList>
    </citation>
    <scope>NUCLEOTIDE SEQUENCE</scope>
    <source>
        <strain evidence="3">QP</strain>
    </source>
</reference>
<proteinExistence type="predicted"/>
<gene>
    <name evidence="3" type="ORF">EDB92DRAFT_1814833</name>
</gene>
<feature type="region of interest" description="Disordered" evidence="2">
    <location>
        <begin position="1"/>
        <end position="211"/>
    </location>
</feature>
<evidence type="ECO:0000313" key="3">
    <source>
        <dbReference type="EMBL" id="KAH8994867.1"/>
    </source>
</evidence>
<feature type="compositionally biased region" description="Basic and acidic residues" evidence="2">
    <location>
        <begin position="165"/>
        <end position="174"/>
    </location>
</feature>
<organism evidence="3 4">
    <name type="scientific">Lactarius akahatsu</name>
    <dbReference type="NCBI Taxonomy" id="416441"/>
    <lineage>
        <taxon>Eukaryota</taxon>
        <taxon>Fungi</taxon>
        <taxon>Dikarya</taxon>
        <taxon>Basidiomycota</taxon>
        <taxon>Agaricomycotina</taxon>
        <taxon>Agaricomycetes</taxon>
        <taxon>Russulales</taxon>
        <taxon>Russulaceae</taxon>
        <taxon>Lactarius</taxon>
    </lineage>
</organism>
<comment type="caution">
    <text evidence="3">The sequence shown here is derived from an EMBL/GenBank/DDBJ whole genome shotgun (WGS) entry which is preliminary data.</text>
</comment>
<feature type="compositionally biased region" description="Polar residues" evidence="2">
    <location>
        <begin position="122"/>
        <end position="147"/>
    </location>
</feature>
<name>A0AAD4LK52_9AGAM</name>
<evidence type="ECO:0000313" key="4">
    <source>
        <dbReference type="Proteomes" id="UP001201163"/>
    </source>
</evidence>
<feature type="coiled-coil region" evidence="1">
    <location>
        <begin position="601"/>
        <end position="657"/>
    </location>
</feature>
<evidence type="ECO:0000256" key="1">
    <source>
        <dbReference type="SAM" id="Coils"/>
    </source>
</evidence>
<feature type="compositionally biased region" description="Polar residues" evidence="2">
    <location>
        <begin position="100"/>
        <end position="109"/>
    </location>
</feature>
<protein>
    <submittedName>
        <fullName evidence="3">Uncharacterized protein</fullName>
    </submittedName>
</protein>
<accession>A0AAD4LK52</accession>
<dbReference type="AlphaFoldDB" id="A0AAD4LK52"/>
<dbReference type="Proteomes" id="UP001201163">
    <property type="component" value="Unassembled WGS sequence"/>
</dbReference>
<sequence>MVKPPPPLTPTDAHESSLSEIDSVSDSDWLDISASEDANSIGIPESDRDEVEDRPLSRRSFSSRSSSRDGDVDIWEGLVESTDDEALEEPTEFPLGPSPLGQSSFTNADGYSAEERRVEDALNQSMVSTLSTSRAGSMSASGTSNHPASRARDLRLSFPDPLSSSKDELIRPSEEFFSSSTPLDVPQLSELSDDEDPSEIPPSPQSTLSNLPNFPSVEFEIFLYGTPPEHKWSVIENLLEKWGASSGLTVSERHPQCNRTSTYWLHPKGSLHHLSLGRAVSVIDNMEAHHEVGVALPYSLTVDIQLHQSNTEPVLDKQSLAIVFLPTYRSSLPSHTLFLPVIATTFHGLSVDERERQVYQQQWNIYNVPKKQLLFPGAATVLAADEVGRIEASEVARAFEHLQPLRRKIFRGVKNQVATTPAVTIMAILSIVLGYIVSSCSPLPVPAMTFTEKPDPTSAVGLVVNFSEHSTAPFVTPISSAISITSLRDFSVAIISTPPSDLSTTPTIRRGAEEHNDKPINVAVASESRSLIVSQQSPSSLSEISIRSKALAVFQQAVEQATLKPTEASTVTTKPKGETMYSLSTRLASSLSEMFNVKVLAGVLRADMKELLDALDELLRALSTQAASAVRVTEGLRDKLRRRNQHAQQKARAIREKGERVVSSLGERARSHVEQARSRARALKEVISAEVADVYEKHHGRGFSSEDARAAAAPEP</sequence>
<evidence type="ECO:0000256" key="2">
    <source>
        <dbReference type="SAM" id="MobiDB-lite"/>
    </source>
</evidence>